<evidence type="ECO:0000313" key="1">
    <source>
        <dbReference type="EMBL" id="UOQ65155.1"/>
    </source>
</evidence>
<proteinExistence type="predicted"/>
<dbReference type="Proteomes" id="UP000830401">
    <property type="component" value="Chromosome"/>
</dbReference>
<name>A0ABY4G2R1_9BACT</name>
<dbReference type="EMBL" id="CP095061">
    <property type="protein sequence ID" value="UOQ65155.1"/>
    <property type="molecule type" value="Genomic_DNA"/>
</dbReference>
<gene>
    <name evidence="1" type="ORF">MUN86_16555</name>
</gene>
<reference evidence="1" key="1">
    <citation type="submission" date="2022-04" db="EMBL/GenBank/DDBJ databases">
        <title>Hymenobacter sp. isolated from the air.</title>
        <authorList>
            <person name="Won M."/>
            <person name="Lee C.-M."/>
            <person name="Woen H.-Y."/>
            <person name="Kwon S.-W."/>
        </authorList>
    </citation>
    <scope>NUCLEOTIDE SEQUENCE</scope>
    <source>
        <strain evidence="1">5420S-77</strain>
    </source>
</reference>
<sequence>MSVSHSASADQLEASLRIFRSGDLAQALDLAHKNIDGWIQMLRASGETAHATIAADLVQLKGFLSGTDPNPISDTLQTLAEHINSIVDDANPRFISSLDELSKALTDAARNLQLQRDQQQ</sequence>
<keyword evidence="2" id="KW-1185">Reference proteome</keyword>
<dbReference type="RefSeq" id="WP_245119164.1">
    <property type="nucleotide sequence ID" value="NZ_CP095061.1"/>
</dbReference>
<evidence type="ECO:0000313" key="2">
    <source>
        <dbReference type="Proteomes" id="UP000830401"/>
    </source>
</evidence>
<accession>A0ABY4G2R1</accession>
<organism evidence="1 2">
    <name type="scientific">Hymenobacter volaticus</name>
    <dbReference type="NCBI Taxonomy" id="2932254"/>
    <lineage>
        <taxon>Bacteria</taxon>
        <taxon>Pseudomonadati</taxon>
        <taxon>Bacteroidota</taxon>
        <taxon>Cytophagia</taxon>
        <taxon>Cytophagales</taxon>
        <taxon>Hymenobacteraceae</taxon>
        <taxon>Hymenobacter</taxon>
    </lineage>
</organism>
<protein>
    <submittedName>
        <fullName evidence="1">Uncharacterized protein</fullName>
    </submittedName>
</protein>